<gene>
    <name evidence="7" type="ORF">Bhyg_05789</name>
</gene>
<dbReference type="EMBL" id="WJQU01000002">
    <property type="protein sequence ID" value="KAJ6640856.1"/>
    <property type="molecule type" value="Genomic_DNA"/>
</dbReference>
<evidence type="ECO:0000256" key="5">
    <source>
        <dbReference type="PROSITE-ProRule" id="PRU00309"/>
    </source>
</evidence>
<dbReference type="InterPro" id="IPR038441">
    <property type="entry name" value="THAP_Znf_sf"/>
</dbReference>
<keyword evidence="8" id="KW-1185">Reference proteome</keyword>
<sequence length="88" mass="10443">MSSCVYKNCKNYSGKNGGSDSTSFHWIPKEEHIRDVWLSRIDRSNDKENIKQECICSEHFQKHQLIRSSTRTFTARNPLPIQKWQWLS</sequence>
<keyword evidence="3" id="KW-0862">Zinc</keyword>
<reference evidence="7" key="1">
    <citation type="submission" date="2022-07" db="EMBL/GenBank/DDBJ databases">
        <authorList>
            <person name="Trinca V."/>
            <person name="Uliana J.V.C."/>
            <person name="Torres T.T."/>
            <person name="Ward R.J."/>
            <person name="Monesi N."/>
        </authorList>
    </citation>
    <scope>NUCLEOTIDE SEQUENCE</scope>
    <source>
        <strain evidence="7">HSMRA1968</strain>
        <tissue evidence="7">Whole embryos</tissue>
    </source>
</reference>
<proteinExistence type="predicted"/>
<feature type="domain" description="THAP-type" evidence="6">
    <location>
        <begin position="1"/>
        <end position="83"/>
    </location>
</feature>
<evidence type="ECO:0000256" key="2">
    <source>
        <dbReference type="ARBA" id="ARBA00022771"/>
    </source>
</evidence>
<dbReference type="InterPro" id="IPR006612">
    <property type="entry name" value="THAP_Znf"/>
</dbReference>
<evidence type="ECO:0000256" key="1">
    <source>
        <dbReference type="ARBA" id="ARBA00022723"/>
    </source>
</evidence>
<dbReference type="OrthoDB" id="7331812at2759"/>
<evidence type="ECO:0000256" key="3">
    <source>
        <dbReference type="ARBA" id="ARBA00022833"/>
    </source>
</evidence>
<dbReference type="AlphaFoldDB" id="A0A9Q0N0C0"/>
<keyword evidence="2 5" id="KW-0863">Zinc-finger</keyword>
<organism evidence="7 8">
    <name type="scientific">Pseudolycoriella hygida</name>
    <dbReference type="NCBI Taxonomy" id="35572"/>
    <lineage>
        <taxon>Eukaryota</taxon>
        <taxon>Metazoa</taxon>
        <taxon>Ecdysozoa</taxon>
        <taxon>Arthropoda</taxon>
        <taxon>Hexapoda</taxon>
        <taxon>Insecta</taxon>
        <taxon>Pterygota</taxon>
        <taxon>Neoptera</taxon>
        <taxon>Endopterygota</taxon>
        <taxon>Diptera</taxon>
        <taxon>Nematocera</taxon>
        <taxon>Sciaroidea</taxon>
        <taxon>Sciaridae</taxon>
        <taxon>Pseudolycoriella</taxon>
    </lineage>
</organism>
<evidence type="ECO:0000259" key="6">
    <source>
        <dbReference type="PROSITE" id="PS50950"/>
    </source>
</evidence>
<evidence type="ECO:0000313" key="8">
    <source>
        <dbReference type="Proteomes" id="UP001151699"/>
    </source>
</evidence>
<keyword evidence="1" id="KW-0479">Metal-binding</keyword>
<evidence type="ECO:0000313" key="7">
    <source>
        <dbReference type="EMBL" id="KAJ6640856.1"/>
    </source>
</evidence>
<dbReference type="Gene3D" id="6.20.210.20">
    <property type="entry name" value="THAP domain"/>
    <property type="match status" value="1"/>
</dbReference>
<dbReference type="SUPFAM" id="SSF57716">
    <property type="entry name" value="Glucocorticoid receptor-like (DNA-binding domain)"/>
    <property type="match status" value="1"/>
</dbReference>
<dbReference type="GO" id="GO:0003677">
    <property type="term" value="F:DNA binding"/>
    <property type="evidence" value="ECO:0007669"/>
    <property type="project" value="UniProtKB-UniRule"/>
</dbReference>
<dbReference type="Pfam" id="PF05485">
    <property type="entry name" value="THAP"/>
    <property type="match status" value="1"/>
</dbReference>
<comment type="caution">
    <text evidence="7">The sequence shown here is derived from an EMBL/GenBank/DDBJ whole genome shotgun (WGS) entry which is preliminary data.</text>
</comment>
<evidence type="ECO:0000256" key="4">
    <source>
        <dbReference type="ARBA" id="ARBA00023125"/>
    </source>
</evidence>
<accession>A0A9Q0N0C0</accession>
<protein>
    <recommendedName>
        <fullName evidence="6">THAP-type domain-containing protein</fullName>
    </recommendedName>
</protein>
<keyword evidence="4 5" id="KW-0238">DNA-binding</keyword>
<name>A0A9Q0N0C0_9DIPT</name>
<dbReference type="GO" id="GO:0008270">
    <property type="term" value="F:zinc ion binding"/>
    <property type="evidence" value="ECO:0007669"/>
    <property type="project" value="UniProtKB-KW"/>
</dbReference>
<dbReference type="Proteomes" id="UP001151699">
    <property type="component" value="Chromosome B"/>
</dbReference>
<dbReference type="PROSITE" id="PS50950">
    <property type="entry name" value="ZF_THAP"/>
    <property type="match status" value="1"/>
</dbReference>